<dbReference type="AlphaFoldDB" id="A0A6C0KJ60"/>
<dbReference type="EMBL" id="MN740917">
    <property type="protein sequence ID" value="QHU17669.1"/>
    <property type="molecule type" value="Genomic_DNA"/>
</dbReference>
<proteinExistence type="predicted"/>
<reference evidence="1" key="1">
    <citation type="journal article" date="2020" name="Nature">
        <title>Giant virus diversity and host interactions through global metagenomics.</title>
        <authorList>
            <person name="Schulz F."/>
            <person name="Roux S."/>
            <person name="Paez-Espino D."/>
            <person name="Jungbluth S."/>
            <person name="Walsh D.A."/>
            <person name="Denef V.J."/>
            <person name="McMahon K.D."/>
            <person name="Konstantinidis K.T."/>
            <person name="Eloe-Fadrosh E.A."/>
            <person name="Kyrpides N.C."/>
            <person name="Woyke T."/>
        </authorList>
    </citation>
    <scope>NUCLEOTIDE SEQUENCE</scope>
    <source>
        <strain evidence="1">GVMAG-S-3300012919-55</strain>
    </source>
</reference>
<sequence length="179" mass="20144">MYKKIKISIALIIVIILIFILYCTCNTNPKPYEGFVSGQCPTTLIKKGNQILLYNPEMAKVPGVNPIQLSSLKDYEKYLKWQRANGLDCPILHLEQVFDTQGNAQYEVRNSFLQNEPVGPLNHDLPNLHKPPCPQDTINASLDNSPFNRNMIPPFDPQNQDIGNGGLFNDMDSIINATN</sequence>
<organism evidence="1">
    <name type="scientific">viral metagenome</name>
    <dbReference type="NCBI Taxonomy" id="1070528"/>
    <lineage>
        <taxon>unclassified sequences</taxon>
        <taxon>metagenomes</taxon>
        <taxon>organismal metagenomes</taxon>
    </lineage>
</organism>
<protein>
    <submittedName>
        <fullName evidence="1">Uncharacterized protein</fullName>
    </submittedName>
</protein>
<name>A0A6C0KJ60_9ZZZZ</name>
<accession>A0A6C0KJ60</accession>
<evidence type="ECO:0000313" key="1">
    <source>
        <dbReference type="EMBL" id="QHU17669.1"/>
    </source>
</evidence>